<organism evidence="1 2">
    <name type="scientific">Penicilliopsis zonata CBS 506.65</name>
    <dbReference type="NCBI Taxonomy" id="1073090"/>
    <lineage>
        <taxon>Eukaryota</taxon>
        <taxon>Fungi</taxon>
        <taxon>Dikarya</taxon>
        <taxon>Ascomycota</taxon>
        <taxon>Pezizomycotina</taxon>
        <taxon>Eurotiomycetes</taxon>
        <taxon>Eurotiomycetidae</taxon>
        <taxon>Eurotiales</taxon>
        <taxon>Aspergillaceae</taxon>
        <taxon>Penicilliopsis</taxon>
    </lineage>
</organism>
<dbReference type="OrthoDB" id="6021263at2759"/>
<dbReference type="GeneID" id="34613355"/>
<gene>
    <name evidence="1" type="ORF">ASPZODRAFT_169366</name>
</gene>
<accession>A0A1L9S853</accession>
<proteinExistence type="predicted"/>
<dbReference type="Proteomes" id="UP000184188">
    <property type="component" value="Unassembled WGS sequence"/>
</dbReference>
<name>A0A1L9S853_9EURO</name>
<dbReference type="PANTHER" id="PTHR28266:SF1">
    <property type="entry name" value="LARGE RIBOSOMAL SUBUNIT PROTEIN ML58"/>
    <property type="match status" value="1"/>
</dbReference>
<dbReference type="Pfam" id="PF12824">
    <property type="entry name" value="MRP-L20"/>
    <property type="match status" value="1"/>
</dbReference>
<dbReference type="InterPro" id="IPR024388">
    <property type="entry name" value="Ribosomal_mL58"/>
</dbReference>
<dbReference type="AlphaFoldDB" id="A0A1L9S853"/>
<dbReference type="GO" id="GO:0005762">
    <property type="term" value="C:mitochondrial large ribosomal subunit"/>
    <property type="evidence" value="ECO:0007669"/>
    <property type="project" value="TreeGrafter"/>
</dbReference>
<dbReference type="PANTHER" id="PTHR28266">
    <property type="entry name" value="54S RIBOSOMAL PROTEIN L20, MITOCHONDRIAL"/>
    <property type="match status" value="1"/>
</dbReference>
<evidence type="ECO:0008006" key="3">
    <source>
        <dbReference type="Google" id="ProtNLM"/>
    </source>
</evidence>
<dbReference type="STRING" id="1073090.A0A1L9S853"/>
<dbReference type="VEuPathDB" id="FungiDB:ASPZODRAFT_169366"/>
<sequence length="198" mass="22934">MAHFIAVSKRPSSILPFLLPSWSESTVSIQQRNQSSYRRTTQRLRLKPDSSFGLSTDQIYDHIIHNPPSSAPSVYHTPTKFLPPGDVRSTLRAGTSVPNSEALPTLFKSDTTKKYHLKQSDIEEIRRLRLSDPMSWSRWKLAKRFECSPLFIAMVCEASPEKKEIQKKVLEAVQSRWGIKRRIAREDRQLRKETWGRE</sequence>
<dbReference type="EMBL" id="KV878352">
    <property type="protein sequence ID" value="OJJ43341.1"/>
    <property type="molecule type" value="Genomic_DNA"/>
</dbReference>
<evidence type="ECO:0000313" key="2">
    <source>
        <dbReference type="Proteomes" id="UP000184188"/>
    </source>
</evidence>
<evidence type="ECO:0000313" key="1">
    <source>
        <dbReference type="EMBL" id="OJJ43341.1"/>
    </source>
</evidence>
<dbReference type="GO" id="GO:0003735">
    <property type="term" value="F:structural constituent of ribosome"/>
    <property type="evidence" value="ECO:0007669"/>
    <property type="project" value="TreeGrafter"/>
</dbReference>
<keyword evidence="2" id="KW-1185">Reference proteome</keyword>
<reference evidence="2" key="1">
    <citation type="journal article" date="2017" name="Genome Biol.">
        <title>Comparative genomics reveals high biological diversity and specific adaptations in the industrially and medically important fungal genus Aspergillus.</title>
        <authorList>
            <person name="de Vries R.P."/>
            <person name="Riley R."/>
            <person name="Wiebenga A."/>
            <person name="Aguilar-Osorio G."/>
            <person name="Amillis S."/>
            <person name="Uchima C.A."/>
            <person name="Anderluh G."/>
            <person name="Asadollahi M."/>
            <person name="Askin M."/>
            <person name="Barry K."/>
            <person name="Battaglia E."/>
            <person name="Bayram O."/>
            <person name="Benocci T."/>
            <person name="Braus-Stromeyer S.A."/>
            <person name="Caldana C."/>
            <person name="Canovas D."/>
            <person name="Cerqueira G.C."/>
            <person name="Chen F."/>
            <person name="Chen W."/>
            <person name="Choi C."/>
            <person name="Clum A."/>
            <person name="Dos Santos R.A."/>
            <person name="Damasio A.R."/>
            <person name="Diallinas G."/>
            <person name="Emri T."/>
            <person name="Fekete E."/>
            <person name="Flipphi M."/>
            <person name="Freyberg S."/>
            <person name="Gallo A."/>
            <person name="Gournas C."/>
            <person name="Habgood R."/>
            <person name="Hainaut M."/>
            <person name="Harispe M.L."/>
            <person name="Henrissat B."/>
            <person name="Hilden K.S."/>
            <person name="Hope R."/>
            <person name="Hossain A."/>
            <person name="Karabika E."/>
            <person name="Karaffa L."/>
            <person name="Karanyi Z."/>
            <person name="Krasevec N."/>
            <person name="Kuo A."/>
            <person name="Kusch H."/>
            <person name="LaButti K."/>
            <person name="Lagendijk E.L."/>
            <person name="Lapidus A."/>
            <person name="Levasseur A."/>
            <person name="Lindquist E."/>
            <person name="Lipzen A."/>
            <person name="Logrieco A.F."/>
            <person name="MacCabe A."/>
            <person name="Maekelae M.R."/>
            <person name="Malavazi I."/>
            <person name="Melin P."/>
            <person name="Meyer V."/>
            <person name="Mielnichuk N."/>
            <person name="Miskei M."/>
            <person name="Molnar A.P."/>
            <person name="Mule G."/>
            <person name="Ngan C.Y."/>
            <person name="Orejas M."/>
            <person name="Orosz E."/>
            <person name="Ouedraogo J.P."/>
            <person name="Overkamp K.M."/>
            <person name="Park H.-S."/>
            <person name="Perrone G."/>
            <person name="Piumi F."/>
            <person name="Punt P.J."/>
            <person name="Ram A.F."/>
            <person name="Ramon A."/>
            <person name="Rauscher S."/>
            <person name="Record E."/>
            <person name="Riano-Pachon D.M."/>
            <person name="Robert V."/>
            <person name="Roehrig J."/>
            <person name="Ruller R."/>
            <person name="Salamov A."/>
            <person name="Salih N.S."/>
            <person name="Samson R.A."/>
            <person name="Sandor E."/>
            <person name="Sanguinetti M."/>
            <person name="Schuetze T."/>
            <person name="Sepcic K."/>
            <person name="Shelest E."/>
            <person name="Sherlock G."/>
            <person name="Sophianopoulou V."/>
            <person name="Squina F.M."/>
            <person name="Sun H."/>
            <person name="Susca A."/>
            <person name="Todd R.B."/>
            <person name="Tsang A."/>
            <person name="Unkles S.E."/>
            <person name="van de Wiele N."/>
            <person name="van Rossen-Uffink D."/>
            <person name="Oliveira J.V."/>
            <person name="Vesth T.C."/>
            <person name="Visser J."/>
            <person name="Yu J.-H."/>
            <person name="Zhou M."/>
            <person name="Andersen M.R."/>
            <person name="Archer D.B."/>
            <person name="Baker S.E."/>
            <person name="Benoit I."/>
            <person name="Brakhage A.A."/>
            <person name="Braus G.H."/>
            <person name="Fischer R."/>
            <person name="Frisvad J.C."/>
            <person name="Goldman G.H."/>
            <person name="Houbraken J."/>
            <person name="Oakley B."/>
            <person name="Pocsi I."/>
            <person name="Scazzocchio C."/>
            <person name="Seiboth B."/>
            <person name="vanKuyk P.A."/>
            <person name="Wortman J."/>
            <person name="Dyer P.S."/>
            <person name="Grigoriev I.V."/>
        </authorList>
    </citation>
    <scope>NUCLEOTIDE SEQUENCE [LARGE SCALE GENOMIC DNA]</scope>
    <source>
        <strain evidence="2">CBS 506.65</strain>
    </source>
</reference>
<protein>
    <recommendedName>
        <fullName evidence="3">Mitochondrial 54S ribosomal protein YmL20</fullName>
    </recommendedName>
</protein>
<dbReference type="RefSeq" id="XP_022577851.1">
    <property type="nucleotide sequence ID" value="XM_022726891.1"/>
</dbReference>